<accession>A0ABS5DWZ8</accession>
<keyword evidence="2" id="KW-1185">Reference proteome</keyword>
<evidence type="ECO:0000313" key="2">
    <source>
        <dbReference type="Proteomes" id="UP000672097"/>
    </source>
</evidence>
<organism evidence="1 2">
    <name type="scientific">Ideonella paludis</name>
    <dbReference type="NCBI Taxonomy" id="1233411"/>
    <lineage>
        <taxon>Bacteria</taxon>
        <taxon>Pseudomonadati</taxon>
        <taxon>Pseudomonadota</taxon>
        <taxon>Betaproteobacteria</taxon>
        <taxon>Burkholderiales</taxon>
        <taxon>Sphaerotilaceae</taxon>
        <taxon>Ideonella</taxon>
    </lineage>
</organism>
<dbReference type="Proteomes" id="UP000672097">
    <property type="component" value="Unassembled WGS sequence"/>
</dbReference>
<protein>
    <recommendedName>
        <fullName evidence="3">SH3 domain-containing protein</fullName>
    </recommendedName>
</protein>
<sequence>MIAAAALSLALVTQDAAPLRAAANDNAPTQAQLWPGDALEVRGERLGWLQVWDHRRERPGYIRATQVRPISTDAARAQELLSVLRFVRDTPGTESLGIGYAAAYLRAVPAAQLNPEALEAVGQMAERLAQRASSRNAVALAQAGVTAAPTGGVDARLSGHLDGVRAYGVNFQSIEQDGSVRLCYDGEAYQRLLAHPQATPEHKGRALLGLTRHDCVAPTLTLSEREGHTQRRAALLDSLNASEWTALPEQMRNQLRLRRAGVWAELAHSQARRGQAAQPAGQRAVHELAAILKTELSEDDQAAYKEAAIRVGASRWAAEAAVTAPTLSARPSLMTQAGEPGQTCVLLVDAQHGPQAPLLKRCTWGVPWLASAKVNVRGDAVALAVQPLPAWRELWLMKKTDSGWVVEVLPPASGNVLGSDIGYVEFAGWVPEAEPKLLLARESRTEGRFTRRFEVALQDTLNIDKQASTPELLSGFKRWAEPAWRKQTVALR</sequence>
<reference evidence="1 2" key="1">
    <citation type="submission" date="2021-04" db="EMBL/GenBank/DDBJ databases">
        <title>The genome sequence of type strain Ideonella paludis KCTC 32238.</title>
        <authorList>
            <person name="Liu Y."/>
        </authorList>
    </citation>
    <scope>NUCLEOTIDE SEQUENCE [LARGE SCALE GENOMIC DNA]</scope>
    <source>
        <strain evidence="1 2">KCTC 32238</strain>
    </source>
</reference>
<evidence type="ECO:0000313" key="1">
    <source>
        <dbReference type="EMBL" id="MBQ0935660.1"/>
    </source>
</evidence>
<name>A0ABS5DWZ8_9BURK</name>
<evidence type="ECO:0008006" key="3">
    <source>
        <dbReference type="Google" id="ProtNLM"/>
    </source>
</evidence>
<dbReference type="EMBL" id="JAGQDG010000003">
    <property type="protein sequence ID" value="MBQ0935660.1"/>
    <property type="molecule type" value="Genomic_DNA"/>
</dbReference>
<gene>
    <name evidence="1" type="ORF">KAK11_09995</name>
</gene>
<dbReference type="RefSeq" id="WP_210808792.1">
    <property type="nucleotide sequence ID" value="NZ_JAGQDG010000003.1"/>
</dbReference>
<proteinExistence type="predicted"/>
<comment type="caution">
    <text evidence="1">The sequence shown here is derived from an EMBL/GenBank/DDBJ whole genome shotgun (WGS) entry which is preliminary data.</text>
</comment>